<proteinExistence type="predicted"/>
<dbReference type="SUPFAM" id="SSF102588">
    <property type="entry name" value="LmbE-like"/>
    <property type="match status" value="1"/>
</dbReference>
<evidence type="ECO:0000313" key="2">
    <source>
        <dbReference type="Proteomes" id="UP000003688"/>
    </source>
</evidence>
<comment type="caution">
    <text evidence="1">The sequence shown here is derived from an EMBL/GenBank/DDBJ whole genome shotgun (WGS) entry which is preliminary data.</text>
</comment>
<reference evidence="1 2" key="1">
    <citation type="journal article" date="2011" name="J. Bacteriol.">
        <title>Genome sequence of 'Pedosphaera parvula' Ellin514, an aerobic Verrucomicrobial isolate from pasture soil.</title>
        <authorList>
            <person name="Kant R."/>
            <person name="van Passel M.W."/>
            <person name="Sangwan P."/>
            <person name="Palva A."/>
            <person name="Lucas S."/>
            <person name="Copeland A."/>
            <person name="Lapidus A."/>
            <person name="Glavina Del Rio T."/>
            <person name="Dalin E."/>
            <person name="Tice H."/>
            <person name="Bruce D."/>
            <person name="Goodwin L."/>
            <person name="Pitluck S."/>
            <person name="Chertkov O."/>
            <person name="Larimer F.W."/>
            <person name="Land M.L."/>
            <person name="Hauser L."/>
            <person name="Brettin T.S."/>
            <person name="Detter J.C."/>
            <person name="Han S."/>
            <person name="de Vos W.M."/>
            <person name="Janssen P.H."/>
            <person name="Smidt H."/>
        </authorList>
    </citation>
    <scope>NUCLEOTIDE SEQUENCE [LARGE SCALE GENOMIC DNA]</scope>
    <source>
        <strain evidence="1 2">Ellin514</strain>
    </source>
</reference>
<dbReference type="InterPro" id="IPR024078">
    <property type="entry name" value="LmbE-like_dom_sf"/>
</dbReference>
<sequence length="269" mass="30288">MSLSNKVAIAIAAHPDDIEFQMAGTLMLLKQAGYETHYMNVSSGNCGSLEFDSKRTRVVRAGEGKQAAKILGAKFHPSLTDDLEIFYDLKMLRRLAAVIREVKPSIVLTHSPQDYMEDHMNTCRLAVTAAFTHGMPNFKTIPSRPIYNGDVTLYHCMPHGLRDGLRRRVWPGAYVNVASVQETKRNSLAAHKSQQGWLDASQGMNSYLLAMEEMSLELGKMSKKFKYAEGWRRHLHLGFAARDIDPLAEVLKSNYLINKAYEQALENLQ</sequence>
<evidence type="ECO:0000313" key="1">
    <source>
        <dbReference type="EMBL" id="EEF59115.1"/>
    </source>
</evidence>
<protein>
    <submittedName>
        <fullName evidence="1">LmbE family protein</fullName>
    </submittedName>
</protein>
<gene>
    <name evidence="1" type="ORF">Cflav_PD1607</name>
</gene>
<dbReference type="Pfam" id="PF02585">
    <property type="entry name" value="PIG-L"/>
    <property type="match status" value="1"/>
</dbReference>
<dbReference type="OrthoDB" id="9790023at2"/>
<dbReference type="PANTHER" id="PTHR12993">
    <property type="entry name" value="N-ACETYLGLUCOSAMINYL-PHOSPHATIDYLINOSITOL DE-N-ACETYLASE-RELATED"/>
    <property type="match status" value="1"/>
</dbReference>
<accession>B9XLY7</accession>
<dbReference type="STRING" id="320771.Cflav_PD1607"/>
<keyword evidence="2" id="KW-1185">Reference proteome</keyword>
<dbReference type="PANTHER" id="PTHR12993:SF30">
    <property type="entry name" value="N-ACETYL-ALPHA-D-GLUCOSAMINYL L-MALATE DEACETYLASE 1"/>
    <property type="match status" value="1"/>
</dbReference>
<dbReference type="AlphaFoldDB" id="B9XLY7"/>
<name>B9XLY7_PEDPL</name>
<dbReference type="Proteomes" id="UP000003688">
    <property type="component" value="Unassembled WGS sequence"/>
</dbReference>
<dbReference type="EMBL" id="ABOX02000032">
    <property type="protein sequence ID" value="EEF59115.1"/>
    <property type="molecule type" value="Genomic_DNA"/>
</dbReference>
<dbReference type="Gene3D" id="3.40.50.10320">
    <property type="entry name" value="LmbE-like"/>
    <property type="match status" value="1"/>
</dbReference>
<dbReference type="InterPro" id="IPR003737">
    <property type="entry name" value="GlcNAc_PI_deacetylase-related"/>
</dbReference>
<organism evidence="1 2">
    <name type="scientific">Pedosphaera parvula (strain Ellin514)</name>
    <dbReference type="NCBI Taxonomy" id="320771"/>
    <lineage>
        <taxon>Bacteria</taxon>
        <taxon>Pseudomonadati</taxon>
        <taxon>Verrucomicrobiota</taxon>
        <taxon>Pedosphaerae</taxon>
        <taxon>Pedosphaerales</taxon>
        <taxon>Pedosphaeraceae</taxon>
        <taxon>Pedosphaera</taxon>
    </lineage>
</organism>
<dbReference type="RefSeq" id="WP_007416826.1">
    <property type="nucleotide sequence ID" value="NZ_ABOX02000032.1"/>
</dbReference>
<dbReference type="GO" id="GO:0016811">
    <property type="term" value="F:hydrolase activity, acting on carbon-nitrogen (but not peptide) bonds, in linear amides"/>
    <property type="evidence" value="ECO:0007669"/>
    <property type="project" value="TreeGrafter"/>
</dbReference>